<comment type="caution">
    <text evidence="3">The sequence shown here is derived from an EMBL/GenBank/DDBJ whole genome shotgun (WGS) entry which is preliminary data.</text>
</comment>
<sequence>MSTTTIVPLRRSSNSLNEYHTNAVAFDGIVGSTSTSQMEEIVTQTDDCYANHNGDGGRSKASFMTWRMCNPVQVARVHWIPCLLAVGVLFFTGVEEYMLQMIPASSEPFDIGFVATRSLYRLLASSPDLNTVLAALNTTGVCRDANDVYFMDMVGGRTTTSDHLGLLHVYLSWHSWLLYSAPSSSGSGVDFPVGNVSFFLFYSGHVAGSTIASLDMRRMKRLRLALLFDILNVLQSIRLLGTRGQYTIDLAVGVGAGVLFDSLAGKYEEMMSKRRNVGNGFSLISSRYLDIFNLVEI</sequence>
<keyword evidence="1" id="KW-1133">Transmembrane helix</keyword>
<dbReference type="PANTHER" id="PTHR34674">
    <property type="entry name" value="PHOSPHATIDYLCHOLINE:DIACYLGLYCEROL CHOLINEPHOSPHOTRANSFERASE 1-RELATED"/>
    <property type="match status" value="1"/>
</dbReference>
<feature type="domain" description="AtPDCT1/2 transmembrane" evidence="2">
    <location>
        <begin position="109"/>
        <end position="266"/>
    </location>
</feature>
<evidence type="ECO:0000256" key="1">
    <source>
        <dbReference type="SAM" id="Phobius"/>
    </source>
</evidence>
<keyword evidence="1" id="KW-0472">Membrane</keyword>
<dbReference type="InterPro" id="IPR055311">
    <property type="entry name" value="PDCT1/2-like"/>
</dbReference>
<reference evidence="3 4" key="1">
    <citation type="submission" date="2021-05" db="EMBL/GenBank/DDBJ databases">
        <title>Genome Assembly of Synthetic Allotetraploid Brassica napus Reveals Homoeologous Exchanges between Subgenomes.</title>
        <authorList>
            <person name="Davis J.T."/>
        </authorList>
    </citation>
    <scope>NUCLEOTIDE SEQUENCE [LARGE SCALE GENOMIC DNA]</scope>
    <source>
        <strain evidence="4">cv. Da-Ae</strain>
        <tissue evidence="3">Seedling</tissue>
    </source>
</reference>
<evidence type="ECO:0000259" key="2">
    <source>
        <dbReference type="Pfam" id="PF24788"/>
    </source>
</evidence>
<gene>
    <name evidence="3" type="ORF">HID58_044011</name>
</gene>
<accession>A0ABQ8BJM6</accession>
<organism evidence="3 4">
    <name type="scientific">Brassica napus</name>
    <name type="common">Rape</name>
    <dbReference type="NCBI Taxonomy" id="3708"/>
    <lineage>
        <taxon>Eukaryota</taxon>
        <taxon>Viridiplantae</taxon>
        <taxon>Streptophyta</taxon>
        <taxon>Embryophyta</taxon>
        <taxon>Tracheophyta</taxon>
        <taxon>Spermatophyta</taxon>
        <taxon>Magnoliopsida</taxon>
        <taxon>eudicotyledons</taxon>
        <taxon>Gunneridae</taxon>
        <taxon>Pentapetalae</taxon>
        <taxon>rosids</taxon>
        <taxon>malvids</taxon>
        <taxon>Brassicales</taxon>
        <taxon>Brassicaceae</taxon>
        <taxon>Brassiceae</taxon>
        <taxon>Brassica</taxon>
    </lineage>
</organism>
<name>A0ABQ8BJM6_BRANA</name>
<evidence type="ECO:0000313" key="3">
    <source>
        <dbReference type="EMBL" id="KAH0904508.1"/>
    </source>
</evidence>
<keyword evidence="4" id="KW-1185">Reference proteome</keyword>
<dbReference type="Pfam" id="PF24788">
    <property type="entry name" value="AtPDCT1_2"/>
    <property type="match status" value="1"/>
</dbReference>
<dbReference type="Proteomes" id="UP000824890">
    <property type="component" value="Unassembled WGS sequence"/>
</dbReference>
<dbReference type="InterPro" id="IPR056361">
    <property type="entry name" value="AtPDCT1_2_TM_dom"/>
</dbReference>
<dbReference type="PANTHER" id="PTHR34674:SF5">
    <property type="entry name" value="PHOSPHATIDIC ACID PHOSPHATASE TYPE 2_HALOPEROXIDASE DOMAIN-CONTAINING PROTEIN"/>
    <property type="match status" value="1"/>
</dbReference>
<keyword evidence="1" id="KW-0812">Transmembrane</keyword>
<evidence type="ECO:0000313" key="4">
    <source>
        <dbReference type="Proteomes" id="UP000824890"/>
    </source>
</evidence>
<proteinExistence type="predicted"/>
<protein>
    <recommendedName>
        <fullName evidence="2">AtPDCT1/2 transmembrane domain-containing protein</fullName>
    </recommendedName>
</protein>
<dbReference type="EMBL" id="JAGKQM010000011">
    <property type="protein sequence ID" value="KAH0904508.1"/>
    <property type="molecule type" value="Genomic_DNA"/>
</dbReference>
<feature type="transmembrane region" description="Helical" evidence="1">
    <location>
        <begin position="77"/>
        <end position="94"/>
    </location>
</feature>